<dbReference type="GO" id="GO:0030864">
    <property type="term" value="C:cortical actin cytoskeleton"/>
    <property type="evidence" value="ECO:0007669"/>
    <property type="project" value="UniProtKB-ARBA"/>
</dbReference>
<feature type="coiled-coil region" evidence="9">
    <location>
        <begin position="1307"/>
        <end position="1361"/>
    </location>
</feature>
<organism evidence="12 13">
    <name type="scientific">Pneumocystis wakefieldiae</name>
    <dbReference type="NCBI Taxonomy" id="38082"/>
    <lineage>
        <taxon>Eukaryota</taxon>
        <taxon>Fungi</taxon>
        <taxon>Dikarya</taxon>
        <taxon>Ascomycota</taxon>
        <taxon>Taphrinomycotina</taxon>
        <taxon>Pneumocystomycetes</taxon>
        <taxon>Pneumocystaceae</taxon>
        <taxon>Pneumocystis</taxon>
    </lineage>
</organism>
<evidence type="ECO:0000256" key="6">
    <source>
        <dbReference type="ARBA" id="ARBA00023175"/>
    </source>
</evidence>
<dbReference type="InterPro" id="IPR001609">
    <property type="entry name" value="Myosin_head_motor_dom-like"/>
</dbReference>
<dbReference type="SUPFAM" id="SSF52540">
    <property type="entry name" value="P-loop containing nucleoside triphosphate hydrolases"/>
    <property type="match status" value="1"/>
</dbReference>
<dbReference type="GO" id="GO:0005524">
    <property type="term" value="F:ATP binding"/>
    <property type="evidence" value="ECO:0007669"/>
    <property type="project" value="UniProtKB-UniRule"/>
</dbReference>
<dbReference type="Pfam" id="PF00063">
    <property type="entry name" value="Myosin_head"/>
    <property type="match status" value="2"/>
</dbReference>
<feature type="coiled-coil region" evidence="9">
    <location>
        <begin position="1457"/>
        <end position="1537"/>
    </location>
</feature>
<evidence type="ECO:0000256" key="8">
    <source>
        <dbReference type="PROSITE-ProRule" id="PRU00782"/>
    </source>
</evidence>
<dbReference type="EMBL" id="CP054544">
    <property type="protein sequence ID" value="QSL66675.1"/>
    <property type="molecule type" value="Genomic_DNA"/>
</dbReference>
<dbReference type="GO" id="GO:0051015">
    <property type="term" value="F:actin filament binding"/>
    <property type="evidence" value="ECO:0007669"/>
    <property type="project" value="TreeGrafter"/>
</dbReference>
<feature type="region of interest" description="Actin-binding" evidence="8">
    <location>
        <begin position="560"/>
        <end position="582"/>
    </location>
</feature>
<dbReference type="Gene3D" id="4.10.270.10">
    <property type="entry name" value="Myosin, subunit A"/>
    <property type="match status" value="1"/>
</dbReference>
<keyword evidence="4 9" id="KW-0175">Coiled coil</keyword>
<evidence type="ECO:0000256" key="3">
    <source>
        <dbReference type="ARBA" id="ARBA00022840"/>
    </source>
</evidence>
<dbReference type="Gene3D" id="3.30.70.1590">
    <property type="match status" value="1"/>
</dbReference>
<feature type="coiled-coil region" evidence="9">
    <location>
        <begin position="766"/>
        <end position="1081"/>
    </location>
</feature>
<dbReference type="PROSITE" id="PS51456">
    <property type="entry name" value="MYOSIN_MOTOR"/>
    <property type="match status" value="1"/>
</dbReference>
<keyword evidence="3 8" id="KW-0067">ATP-binding</keyword>
<reference evidence="12" key="1">
    <citation type="submission" date="2020-06" db="EMBL/GenBank/DDBJ databases">
        <title>Genomes of multiple members of Pneumocystis genus reveal paths to human pathogen Pneumocystis jirovecii.</title>
        <authorList>
            <person name="Cisse O.H."/>
            <person name="Ma L."/>
            <person name="Dekker J."/>
            <person name="Khil P."/>
            <person name="Jo J."/>
            <person name="Brenchley J."/>
            <person name="Blair R."/>
            <person name="Pahar B."/>
            <person name="Chabe M."/>
            <person name="Van Rompay K.A."/>
            <person name="Keesler R."/>
            <person name="Sukura A."/>
            <person name="Hirsch V."/>
            <person name="Kutty G."/>
            <person name="Liu Y."/>
            <person name="Peng L."/>
            <person name="Chen J."/>
            <person name="Song J."/>
            <person name="Weissenbacher-Lang C."/>
            <person name="Xu J."/>
            <person name="Upham N.S."/>
            <person name="Stajich J.E."/>
            <person name="Cuomo C.A."/>
            <person name="Cushion M.T."/>
            <person name="Kovacs J.A."/>
        </authorList>
    </citation>
    <scope>NUCLEOTIDE SEQUENCE</scope>
    <source>
        <strain evidence="12">2A</strain>
    </source>
</reference>
<keyword evidence="13" id="KW-1185">Reference proteome</keyword>
<dbReference type="GO" id="GO:0007015">
    <property type="term" value="P:actin filament organization"/>
    <property type="evidence" value="ECO:0007669"/>
    <property type="project" value="TreeGrafter"/>
</dbReference>
<evidence type="ECO:0000256" key="9">
    <source>
        <dbReference type="SAM" id="Coils"/>
    </source>
</evidence>
<dbReference type="PRINTS" id="PR00193">
    <property type="entry name" value="MYOSINHEAVY"/>
</dbReference>
<dbReference type="OrthoDB" id="6108017at2759"/>
<accession>A0A899G235</accession>
<feature type="coiled-coil region" evidence="9">
    <location>
        <begin position="1568"/>
        <end position="1612"/>
    </location>
</feature>
<evidence type="ECO:0000256" key="7">
    <source>
        <dbReference type="ARBA" id="ARBA00023203"/>
    </source>
</evidence>
<evidence type="ECO:0000313" key="13">
    <source>
        <dbReference type="Proteomes" id="UP000663699"/>
    </source>
</evidence>
<dbReference type="Gene3D" id="1.20.58.530">
    <property type="match status" value="2"/>
</dbReference>
<feature type="compositionally biased region" description="Low complexity" evidence="10">
    <location>
        <begin position="2107"/>
        <end position="2121"/>
    </location>
</feature>
<sequence length="2133" mass="249906">MGLEADYVCVRCIDDTDRVVKICDVDRVNPPKFDMVEDMAELTYLNEASVVNNLSLRYGSGLIYTYSGLFLVAVNPYKSLPIYTDEYINIYRNSRRSETRPHIYSVTDLAFHNMLEMREDQCILVTGESGAGKTENTKKVIQYLAAVAASQSNEYQLKRLEQQILQANYILEAFGNAQTIRNNNSSRFGKFIRVEFNSKGKISSANIDWYLLEKSRVVQQNVSERNYHVFYQLLTGASKELKKKLFLENSIDNFVFLNKSFKHIEGINDASDFCESFSIMGFSEDEQFSIFKLVASILHLGNLKVVSDRSDQAKLSNPEQAERLCHLFGIPVSEFTKALLCPKVKAGREWVTNARSSQQVIYSIEALAKSLYERMFGNLVEKINNAMDRNSTKMHFIGVLDIAGFEIFEVNSFEQLCINYTNEKLQQFFNHHMFILEQEEYARENIDWKFIDFGHDLQPTIDLIEKANDKSSKYRSSKFSGEAFILKHYAGEVEYFTTGWLDKNKDPLNENITRLLAHSSDKYISSLFLDFPEDIDLSPRKTMVKKGLFRTVGQRHKEQLASLMKQLESTQAHFVRCILPNQFKKPFSFNSPLVLDQLRCNGVLEGIRITRTGYPNRLPFSEFRQRYELLTPCLPNDYIDGRITAKLMLEKLDIDVSNYKIGVSKVFFKAGILAELEDRKDSCLQNILTQFQANSRGYIQRKKARKKLFRYNATTIIQKNLMIYLNLCQSPWWKLFFRMKPLLNATFIDNQLRKKNEEIEALSKIIKDEALTKKQLQLEKKIAEEQKLKFEEALQNERALALDKEEILKRTQEREAKLSEELAGAIEDLDRLEAQCDDLLAVKKKLDIQAEEWRIELQNGSVLISNKSHIRSLETSLEEKELKFQQSNKKFEKEILELETSFKEKLKNYEYLQEQEKKYKKENEKLSIQLNKMSTDTISLEESEVMNLTKEIQELRIAKRKTENELIETQNLLHTKISQDTEANDIKNMLERQLLEVRAELESAHEELRLERQSNIDYKEKSSNEIENLKLDNQNLSEYKIEMQEKFQLLNNDFQKISEEYSELEKTKKSAMNEIIHLRKRALEAESAHSEIEKNQMNLSRQLADITSKANIAMNELEDTNNSKAKLISEASLLKKKIEDLESEKNKLERSVRHSEQEIQDLTTRINAEQKNKLQVEKDLVTSNSELSRLQTHIVDIVNEKLEDIKKEKKSLELEMKSWKSKYEENAILIEELQKQKKRVTMELEDLEHELEREHQIAKSAEKMSTNLKIQLNETKTLLQTEKHQSMINHNNSLRFQKRFQEAHKEILEYRKKLISFEEILKSEKNESSLDQKSNSNTLELTKLLKQLDKVQNALVSEESKTLIEKQYNEARKHWSNELSSQEAKYMESYQTLLNELSQPIIIPSHQSIPPSSIFQKESNKNIFSASRIEGSKTDKLIKEYESRIYSNDGKENEEPLYLDKRKIQSLESEIESLEARLDMSEKQKRQLEMKLEFYQSSQTLKGDLDLKRLKRENDRLHELLNDNTDQLLALEKLQKNGIMTIRDFQSKSFEELEESFDSIAESRKSLLLEQKETLVELESTRKELKELKKSQSNLQHEYNLLEERLKAYELSNESDTHLELVRELAEMQMRFEIETQRSIDLTENVTLYKNRAEEYFNKLETAEINLIKSSRSEAFARSQLKDAEETISKMLGERKEMEEYFQSLQKQIQELEAKVEDNSIEISEANMSRQRIEQELEIYRGRRQKEIEDREYSLEQTRKKYQRELSGLSNELEIERENSMQVRNENRQLRETLEKLQLTWDAEMLNTSSWEREKNRLENSLQDLTKAYQEAIDSQQESQEHVISLFSQIRTMKISMDELEIEKNQLQKDKNALELKIKEISSQLDVAERNHGLSDKTNSIKDVNLLKAAIAEKDNIVNSALEKMKRAEALVHDVQKEIAIERENNVKLYEEKVLLEKEKMSLQIKLVDMETKLYSSSDINEEFLFKKIKELENELRERDSMLNKENKTMRFTDRSIKDLQYQLSQRDKVKERLEDELNKSNEKIQKLKKIVDELQLSESTSQLALRRAERETRDEKEKSLRLEKELEKAKSRIESASIINRNSTIKSLSSLSSKSSPSRSDTNARSTDTTLI</sequence>
<keyword evidence="7 8" id="KW-0009">Actin-binding</keyword>
<name>A0A899G235_9ASCO</name>
<keyword evidence="2 8" id="KW-0547">Nucleotide-binding</keyword>
<dbReference type="Proteomes" id="UP000663699">
    <property type="component" value="Chromosome 13"/>
</dbReference>
<feature type="coiled-coil region" evidence="9">
    <location>
        <begin position="1646"/>
        <end position="1891"/>
    </location>
</feature>
<evidence type="ECO:0000256" key="1">
    <source>
        <dbReference type="ARBA" id="ARBA00008314"/>
    </source>
</evidence>
<dbReference type="FunFam" id="3.40.850.10:FF:000101">
    <property type="entry name" value="Slow myosin heavy chain 2"/>
    <property type="match status" value="1"/>
</dbReference>
<feature type="region of interest" description="Disordered" evidence="10">
    <location>
        <begin position="2107"/>
        <end position="2133"/>
    </location>
</feature>
<dbReference type="FunFam" id="1.20.120.720:FF:000001">
    <property type="entry name" value="Myosin heavy chain, muscle"/>
    <property type="match status" value="1"/>
</dbReference>
<dbReference type="CDD" id="cd01377">
    <property type="entry name" value="MYSc_class_II"/>
    <property type="match status" value="1"/>
</dbReference>
<evidence type="ECO:0000313" key="12">
    <source>
        <dbReference type="EMBL" id="QSL66675.1"/>
    </source>
</evidence>
<evidence type="ECO:0000259" key="11">
    <source>
        <dbReference type="PROSITE" id="PS51456"/>
    </source>
</evidence>
<proteinExistence type="inferred from homology"/>
<evidence type="ECO:0000256" key="5">
    <source>
        <dbReference type="ARBA" id="ARBA00023123"/>
    </source>
</evidence>
<evidence type="ECO:0000256" key="10">
    <source>
        <dbReference type="SAM" id="MobiDB-lite"/>
    </source>
</evidence>
<keyword evidence="6 8" id="KW-0505">Motor protein</keyword>
<feature type="domain" description="Myosin motor" evidence="11">
    <location>
        <begin position="34"/>
        <end position="681"/>
    </location>
</feature>
<keyword evidence="5 8" id="KW-0518">Myosin</keyword>
<dbReference type="PANTHER" id="PTHR13140">
    <property type="entry name" value="MYOSIN"/>
    <property type="match status" value="1"/>
</dbReference>
<comment type="similarity">
    <text evidence="1 8">Belongs to the TRAFAC class myosin-kinesin ATPase superfamily. Myosin family.</text>
</comment>
<feature type="coiled-coil region" evidence="9">
    <location>
        <begin position="1110"/>
        <end position="1264"/>
    </location>
</feature>
<feature type="binding site" evidence="8">
    <location>
        <begin position="127"/>
        <end position="134"/>
    </location>
    <ligand>
        <name>ATP</name>
        <dbReference type="ChEBI" id="CHEBI:30616"/>
    </ligand>
</feature>
<dbReference type="GO" id="GO:0016459">
    <property type="term" value="C:myosin complex"/>
    <property type="evidence" value="ECO:0007669"/>
    <property type="project" value="UniProtKB-KW"/>
</dbReference>
<dbReference type="InterPro" id="IPR027417">
    <property type="entry name" value="P-loop_NTPase"/>
</dbReference>
<evidence type="ECO:0000256" key="2">
    <source>
        <dbReference type="ARBA" id="ARBA00022741"/>
    </source>
</evidence>
<feature type="coiled-coil region" evidence="9">
    <location>
        <begin position="1918"/>
        <end position="2100"/>
    </location>
</feature>
<dbReference type="InterPro" id="IPR036961">
    <property type="entry name" value="Kinesin_motor_dom_sf"/>
</dbReference>
<dbReference type="PROSITE" id="PS50096">
    <property type="entry name" value="IQ"/>
    <property type="match status" value="1"/>
</dbReference>
<dbReference type="Gene3D" id="3.40.850.10">
    <property type="entry name" value="Kinesin motor domain"/>
    <property type="match status" value="2"/>
</dbReference>
<feature type="compositionally biased region" description="Polar residues" evidence="10">
    <location>
        <begin position="2122"/>
        <end position="2133"/>
    </location>
</feature>
<dbReference type="GO" id="GO:0016020">
    <property type="term" value="C:membrane"/>
    <property type="evidence" value="ECO:0007669"/>
    <property type="project" value="TreeGrafter"/>
</dbReference>
<evidence type="ECO:0000256" key="4">
    <source>
        <dbReference type="ARBA" id="ARBA00023054"/>
    </source>
</evidence>
<dbReference type="Gene3D" id="1.20.120.720">
    <property type="entry name" value="Myosin VI head, motor domain, U50 subdomain"/>
    <property type="match status" value="1"/>
</dbReference>
<protein>
    <recommendedName>
        <fullName evidence="11">Myosin motor domain-containing protein</fullName>
    </recommendedName>
</protein>
<gene>
    <name evidence="12" type="ORF">MERGE_001059</name>
</gene>
<dbReference type="GO" id="GO:0000146">
    <property type="term" value="F:microfilament motor activity"/>
    <property type="evidence" value="ECO:0007669"/>
    <property type="project" value="TreeGrafter"/>
</dbReference>
<dbReference type="SMART" id="SM00242">
    <property type="entry name" value="MYSc"/>
    <property type="match status" value="1"/>
</dbReference>
<dbReference type="GO" id="GO:0031097">
    <property type="term" value="C:medial cortex"/>
    <property type="evidence" value="ECO:0007669"/>
    <property type="project" value="UniProtKB-ARBA"/>
</dbReference>
<dbReference type="PANTHER" id="PTHR13140:SF857">
    <property type="entry name" value="MYOSIN-11"/>
    <property type="match status" value="1"/>
</dbReference>